<dbReference type="EC" id="2.1.1.177" evidence="5"/>
<feature type="binding site" evidence="5">
    <location>
        <position position="96"/>
    </location>
    <ligand>
        <name>S-adenosyl-L-methionine</name>
        <dbReference type="ChEBI" id="CHEBI:59789"/>
    </ligand>
</feature>
<feature type="binding site" evidence="5">
    <location>
        <begin position="112"/>
        <end position="117"/>
    </location>
    <ligand>
        <name>S-adenosyl-L-methionine</name>
        <dbReference type="ChEBI" id="CHEBI:59789"/>
    </ligand>
</feature>
<dbReference type="InterPro" id="IPR003742">
    <property type="entry name" value="RlmH-like"/>
</dbReference>
<evidence type="ECO:0000256" key="4">
    <source>
        <dbReference type="ARBA" id="ARBA00038303"/>
    </source>
</evidence>
<dbReference type="Proteomes" id="UP000289952">
    <property type="component" value="Chromosome"/>
</dbReference>
<accession>A0A224AY46</accession>
<dbReference type="GO" id="GO:0070038">
    <property type="term" value="F:rRNA (pseudouridine-N3-)-methyltransferase activity"/>
    <property type="evidence" value="ECO:0007669"/>
    <property type="project" value="UniProtKB-UniRule"/>
</dbReference>
<proteinExistence type="inferred from homology"/>
<sequence>MKLNLIAVGSLSKEYQVIFDEYLKKVNYFAKVNLIEIKEQKIDNIELKKQKETQLILEKIPKNSLVIYLSLLGKKLNSVQFSSYITNLDNITFVIGGSNGVIESKFNNKINFSDLTFPHQLFRIMLIEQIYRAFTIKNNITYHK</sequence>
<evidence type="ECO:0000313" key="6">
    <source>
        <dbReference type="EMBL" id="VEU62533.1"/>
    </source>
</evidence>
<protein>
    <recommendedName>
        <fullName evidence="5">Ribosomal RNA large subunit methyltransferase H</fullName>
        <ecNumber evidence="5">2.1.1.177</ecNumber>
    </recommendedName>
    <alternativeName>
        <fullName evidence="5">23S rRNA (pseudouridine1915-N3)-methyltransferase</fullName>
    </alternativeName>
    <alternativeName>
        <fullName evidence="5">23S rRNA m3Psi1915 methyltransferase</fullName>
    </alternativeName>
    <alternativeName>
        <fullName evidence="5">rRNA (pseudouridine-N3-)-methyltransferase RlmH</fullName>
    </alternativeName>
</protein>
<dbReference type="PIRSF" id="PIRSF004505">
    <property type="entry name" value="MT_bac"/>
    <property type="match status" value="1"/>
</dbReference>
<keyword evidence="7" id="KW-1185">Reference proteome</keyword>
<dbReference type="PANTHER" id="PTHR33603:SF1">
    <property type="entry name" value="RIBOSOMAL RNA LARGE SUBUNIT METHYLTRANSFERASE H"/>
    <property type="match status" value="1"/>
</dbReference>
<dbReference type="InterPro" id="IPR029026">
    <property type="entry name" value="tRNA_m1G_MTases_N"/>
</dbReference>
<dbReference type="AlphaFoldDB" id="A0A224AY46"/>
<dbReference type="RefSeq" id="WP_120161269.1">
    <property type="nucleotide sequence ID" value="NZ_AP018135.1"/>
</dbReference>
<evidence type="ECO:0000256" key="1">
    <source>
        <dbReference type="ARBA" id="ARBA00022603"/>
    </source>
</evidence>
<keyword evidence="2 5" id="KW-0808">Transferase</keyword>
<gene>
    <name evidence="6" type="primary">MCYN0591</name>
    <name evidence="5" type="synonym">rlmH</name>
    <name evidence="6" type="ORF">NCTC10118_00046</name>
</gene>
<evidence type="ECO:0000256" key="3">
    <source>
        <dbReference type="ARBA" id="ARBA00022691"/>
    </source>
</evidence>
<dbReference type="OrthoDB" id="9806643at2"/>
<evidence type="ECO:0000313" key="7">
    <source>
        <dbReference type="Proteomes" id="UP000289952"/>
    </source>
</evidence>
<evidence type="ECO:0000256" key="5">
    <source>
        <dbReference type="HAMAP-Rule" id="MF_00658"/>
    </source>
</evidence>
<keyword evidence="1 5" id="KW-0489">Methyltransferase</keyword>
<dbReference type="InterPro" id="IPR029028">
    <property type="entry name" value="Alpha/beta_knot_MTases"/>
</dbReference>
<comment type="similarity">
    <text evidence="4 5">Belongs to the RNA methyltransferase RlmH family.</text>
</comment>
<comment type="function">
    <text evidence="5">Specifically methylates the pseudouridine at position 1915 (m3Psi1915) in 23S rRNA.</text>
</comment>
<dbReference type="CDD" id="cd18081">
    <property type="entry name" value="RlmH-like"/>
    <property type="match status" value="1"/>
</dbReference>
<dbReference type="PANTHER" id="PTHR33603">
    <property type="entry name" value="METHYLTRANSFERASE"/>
    <property type="match status" value="1"/>
</dbReference>
<dbReference type="HAMAP" id="MF_00658">
    <property type="entry name" value="23SrRNA_methyltr_H"/>
    <property type="match status" value="1"/>
</dbReference>
<comment type="catalytic activity">
    <reaction evidence="5">
        <text>pseudouridine(1915) in 23S rRNA + S-adenosyl-L-methionine = N(3)-methylpseudouridine(1915) in 23S rRNA + S-adenosyl-L-homocysteine + H(+)</text>
        <dbReference type="Rhea" id="RHEA:42752"/>
        <dbReference type="Rhea" id="RHEA-COMP:10221"/>
        <dbReference type="Rhea" id="RHEA-COMP:10222"/>
        <dbReference type="ChEBI" id="CHEBI:15378"/>
        <dbReference type="ChEBI" id="CHEBI:57856"/>
        <dbReference type="ChEBI" id="CHEBI:59789"/>
        <dbReference type="ChEBI" id="CHEBI:65314"/>
        <dbReference type="ChEBI" id="CHEBI:74486"/>
        <dbReference type="EC" id="2.1.1.177"/>
    </reaction>
</comment>
<dbReference type="EMBL" id="LR214972">
    <property type="protein sequence ID" value="VEU62533.1"/>
    <property type="molecule type" value="Genomic_DNA"/>
</dbReference>
<dbReference type="GO" id="GO:0005737">
    <property type="term" value="C:cytoplasm"/>
    <property type="evidence" value="ECO:0007669"/>
    <property type="project" value="UniProtKB-SubCell"/>
</dbReference>
<keyword evidence="5" id="KW-0963">Cytoplasm</keyword>
<dbReference type="Gene3D" id="3.40.1280.10">
    <property type="match status" value="1"/>
</dbReference>
<reference evidence="6 7" key="1">
    <citation type="submission" date="2019-01" db="EMBL/GenBank/DDBJ databases">
        <authorList>
            <consortium name="Pathogen Informatics"/>
        </authorList>
    </citation>
    <scope>NUCLEOTIDE SEQUENCE [LARGE SCALE GENOMIC DNA]</scope>
    <source>
        <strain evidence="6 7">NCTC10118</strain>
    </source>
</reference>
<feature type="binding site" evidence="5">
    <location>
        <position position="69"/>
    </location>
    <ligand>
        <name>S-adenosyl-L-methionine</name>
        <dbReference type="ChEBI" id="CHEBI:59789"/>
    </ligand>
</feature>
<organism evidence="6 7">
    <name type="scientific">Mycoplasmopsis bovirhinis</name>
    <dbReference type="NCBI Taxonomy" id="29553"/>
    <lineage>
        <taxon>Bacteria</taxon>
        <taxon>Bacillati</taxon>
        <taxon>Mycoplasmatota</taxon>
        <taxon>Mycoplasmoidales</taxon>
        <taxon>Metamycoplasmataceae</taxon>
        <taxon>Mycoplasmopsis</taxon>
    </lineage>
</organism>
<name>A0A224AY46_9BACT</name>
<dbReference type="Pfam" id="PF02590">
    <property type="entry name" value="SPOUT_MTase"/>
    <property type="match status" value="1"/>
</dbReference>
<evidence type="ECO:0000256" key="2">
    <source>
        <dbReference type="ARBA" id="ARBA00022679"/>
    </source>
</evidence>
<keyword evidence="3 5" id="KW-0949">S-adenosyl-L-methionine</keyword>
<keyword evidence="5" id="KW-0698">rRNA processing</keyword>
<comment type="subunit">
    <text evidence="5">Homodimer.</text>
</comment>
<dbReference type="SUPFAM" id="SSF75217">
    <property type="entry name" value="alpha/beta knot"/>
    <property type="match status" value="1"/>
</dbReference>
<comment type="subcellular location">
    <subcellularLocation>
        <location evidence="5">Cytoplasm</location>
    </subcellularLocation>
</comment>